<protein>
    <recommendedName>
        <fullName evidence="5">ATP-dependent DNA helicase</fullName>
    </recommendedName>
</protein>
<accession>A0A9W8G705</accession>
<organism evidence="3 4">
    <name type="scientific">Coemansia spiralis</name>
    <dbReference type="NCBI Taxonomy" id="417178"/>
    <lineage>
        <taxon>Eukaryota</taxon>
        <taxon>Fungi</taxon>
        <taxon>Fungi incertae sedis</taxon>
        <taxon>Zoopagomycota</taxon>
        <taxon>Kickxellomycotina</taxon>
        <taxon>Kickxellomycetes</taxon>
        <taxon>Kickxellales</taxon>
        <taxon>Kickxellaceae</taxon>
        <taxon>Coemansia</taxon>
    </lineage>
</organism>
<feature type="signal peptide" evidence="2">
    <location>
        <begin position="1"/>
        <end position="19"/>
    </location>
</feature>
<evidence type="ECO:0008006" key="5">
    <source>
        <dbReference type="Google" id="ProtNLM"/>
    </source>
</evidence>
<feature type="chain" id="PRO_5040941682" description="ATP-dependent DNA helicase" evidence="2">
    <location>
        <begin position="20"/>
        <end position="103"/>
    </location>
</feature>
<dbReference type="EMBL" id="JANBTW010000054">
    <property type="protein sequence ID" value="KAJ2674778.1"/>
    <property type="molecule type" value="Genomic_DNA"/>
</dbReference>
<keyword evidence="2" id="KW-0732">Signal</keyword>
<proteinExistence type="predicted"/>
<dbReference type="Proteomes" id="UP001151518">
    <property type="component" value="Unassembled WGS sequence"/>
</dbReference>
<gene>
    <name evidence="3" type="ORF">GGI25_004241</name>
</gene>
<evidence type="ECO:0000313" key="3">
    <source>
        <dbReference type="EMBL" id="KAJ2674778.1"/>
    </source>
</evidence>
<evidence type="ECO:0000313" key="4">
    <source>
        <dbReference type="Proteomes" id="UP001151518"/>
    </source>
</evidence>
<name>A0A9W8G705_9FUNG</name>
<sequence>MLMALVMIHPAMMWLYLCCNRQTATNTIDFVYPSDMFNGSIACTRHSTKCPPNVQVDDINDLLLARLPGTQQIFSSNSIPEIDENINNNPDERPPEELAIQVS</sequence>
<comment type="caution">
    <text evidence="3">The sequence shown here is derived from an EMBL/GenBank/DDBJ whole genome shotgun (WGS) entry which is preliminary data.</text>
</comment>
<dbReference type="AlphaFoldDB" id="A0A9W8G705"/>
<evidence type="ECO:0000256" key="1">
    <source>
        <dbReference type="SAM" id="MobiDB-lite"/>
    </source>
</evidence>
<feature type="region of interest" description="Disordered" evidence="1">
    <location>
        <begin position="81"/>
        <end position="103"/>
    </location>
</feature>
<reference evidence="3" key="1">
    <citation type="submission" date="2022-07" db="EMBL/GenBank/DDBJ databases">
        <title>Phylogenomic reconstructions and comparative analyses of Kickxellomycotina fungi.</title>
        <authorList>
            <person name="Reynolds N.K."/>
            <person name="Stajich J.E."/>
            <person name="Barry K."/>
            <person name="Grigoriev I.V."/>
            <person name="Crous P."/>
            <person name="Smith M.E."/>
        </authorList>
    </citation>
    <scope>NUCLEOTIDE SEQUENCE</scope>
    <source>
        <strain evidence="3">NRRL 3115</strain>
    </source>
</reference>
<evidence type="ECO:0000256" key="2">
    <source>
        <dbReference type="SAM" id="SignalP"/>
    </source>
</evidence>